<dbReference type="SUPFAM" id="SSF88723">
    <property type="entry name" value="PIN domain-like"/>
    <property type="match status" value="1"/>
</dbReference>
<evidence type="ECO:0000256" key="15">
    <source>
        <dbReference type="ARBA" id="ARBA00023204"/>
    </source>
</evidence>
<dbReference type="SMART" id="SM00279">
    <property type="entry name" value="HhH2"/>
    <property type="match status" value="1"/>
</dbReference>
<keyword evidence="16 17" id="KW-0539">Nucleus</keyword>
<dbReference type="GO" id="GO:0046872">
    <property type="term" value="F:metal ion binding"/>
    <property type="evidence" value="ECO:0007669"/>
    <property type="project" value="UniProtKB-UniRule"/>
</dbReference>
<keyword evidence="22" id="KW-1185">Reference proteome</keyword>
<comment type="function">
    <text evidence="17">5'-&gt;3' double-stranded DNA exonuclease which may also possess a cryptic 3'-&gt;5' double-stranded DNA exonuclease activity. Functions in DNA mismatch repair.</text>
</comment>
<dbReference type="InterPro" id="IPR029060">
    <property type="entry name" value="PIN-like_dom_sf"/>
</dbReference>
<evidence type="ECO:0000256" key="2">
    <source>
        <dbReference type="ARBA" id="ARBA00010563"/>
    </source>
</evidence>
<dbReference type="Gene3D" id="1.10.150.20">
    <property type="entry name" value="5' to 3' exonuclease, C-terminal subdomain"/>
    <property type="match status" value="1"/>
</dbReference>
<comment type="cofactor">
    <cofactor evidence="17">
        <name>Mg(2+)</name>
        <dbReference type="ChEBI" id="CHEBI:18420"/>
    </cofactor>
    <text evidence="17">Binds 2 magnesium ions per subunit. They probably participate in the reaction catalyzed by the enzyme. May bind an additional third magnesium ion after substrate binding.</text>
</comment>
<evidence type="ECO:0000256" key="17">
    <source>
        <dbReference type="RuleBase" id="RU910737"/>
    </source>
</evidence>
<dbReference type="EMBL" id="QKKF02030011">
    <property type="protein sequence ID" value="RZF34905.1"/>
    <property type="molecule type" value="Genomic_DNA"/>
</dbReference>
<evidence type="ECO:0000259" key="20">
    <source>
        <dbReference type="SMART" id="SM00485"/>
    </source>
</evidence>
<dbReference type="PANTHER" id="PTHR11081:SF8">
    <property type="entry name" value="EXONUCLEASE 1"/>
    <property type="match status" value="1"/>
</dbReference>
<dbReference type="InterPro" id="IPR019974">
    <property type="entry name" value="XPG_CS"/>
</dbReference>
<keyword evidence="8 17" id="KW-0227">DNA damage</keyword>
<feature type="compositionally biased region" description="Polar residues" evidence="18">
    <location>
        <begin position="495"/>
        <end position="517"/>
    </location>
</feature>
<dbReference type="STRING" id="195883.A0A482WMW9"/>
<feature type="compositionally biased region" description="Basic and acidic residues" evidence="18">
    <location>
        <begin position="518"/>
        <end position="527"/>
    </location>
</feature>
<comment type="subcellular location">
    <subcellularLocation>
        <location evidence="1 17">Nucleus</location>
    </subcellularLocation>
</comment>
<reference evidence="21 22" key="1">
    <citation type="journal article" date="2017" name="Gigascience">
        <title>Genome sequence of the small brown planthopper, Laodelphax striatellus.</title>
        <authorList>
            <person name="Zhu J."/>
            <person name="Jiang F."/>
            <person name="Wang X."/>
            <person name="Yang P."/>
            <person name="Bao Y."/>
            <person name="Zhao W."/>
            <person name="Wang W."/>
            <person name="Lu H."/>
            <person name="Wang Q."/>
            <person name="Cui N."/>
            <person name="Li J."/>
            <person name="Chen X."/>
            <person name="Luo L."/>
            <person name="Yu J."/>
            <person name="Kang L."/>
            <person name="Cui F."/>
        </authorList>
    </citation>
    <scope>NUCLEOTIDE SEQUENCE [LARGE SCALE GENOMIC DNA]</scope>
    <source>
        <strain evidence="21">Lst14</strain>
    </source>
</reference>
<name>A0A482WMW9_LAOST</name>
<dbReference type="CDD" id="cd09908">
    <property type="entry name" value="H3TH_EXO1"/>
    <property type="match status" value="1"/>
</dbReference>
<evidence type="ECO:0000256" key="6">
    <source>
        <dbReference type="ARBA" id="ARBA00022723"/>
    </source>
</evidence>
<dbReference type="Gene3D" id="3.40.50.1010">
    <property type="entry name" value="5'-nuclease"/>
    <property type="match status" value="1"/>
</dbReference>
<keyword evidence="12 17" id="KW-0460">Magnesium</keyword>
<dbReference type="InParanoid" id="A0A482WMW9"/>
<dbReference type="EC" id="3.1.-.-" evidence="17"/>
<evidence type="ECO:0000256" key="5">
    <source>
        <dbReference type="ARBA" id="ARBA00022722"/>
    </source>
</evidence>
<keyword evidence="5 17" id="KW-0540">Nuclease</keyword>
<dbReference type="PRINTS" id="PR00853">
    <property type="entry name" value="XPGRADSUPER"/>
</dbReference>
<evidence type="ECO:0000256" key="1">
    <source>
        <dbReference type="ARBA" id="ARBA00004123"/>
    </source>
</evidence>
<keyword evidence="4" id="KW-0597">Phosphoprotein</keyword>
<feature type="compositionally biased region" description="Polar residues" evidence="18">
    <location>
        <begin position="671"/>
        <end position="681"/>
    </location>
</feature>
<dbReference type="GO" id="GO:0006310">
    <property type="term" value="P:DNA recombination"/>
    <property type="evidence" value="ECO:0007669"/>
    <property type="project" value="TreeGrafter"/>
</dbReference>
<evidence type="ECO:0000256" key="11">
    <source>
        <dbReference type="ARBA" id="ARBA00022839"/>
    </source>
</evidence>
<organism evidence="21 22">
    <name type="scientific">Laodelphax striatellus</name>
    <name type="common">Small brown planthopper</name>
    <name type="synonym">Delphax striatella</name>
    <dbReference type="NCBI Taxonomy" id="195883"/>
    <lineage>
        <taxon>Eukaryota</taxon>
        <taxon>Metazoa</taxon>
        <taxon>Ecdysozoa</taxon>
        <taxon>Arthropoda</taxon>
        <taxon>Hexapoda</taxon>
        <taxon>Insecta</taxon>
        <taxon>Pterygota</taxon>
        <taxon>Neoptera</taxon>
        <taxon>Paraneoptera</taxon>
        <taxon>Hemiptera</taxon>
        <taxon>Auchenorrhyncha</taxon>
        <taxon>Fulgoroidea</taxon>
        <taxon>Delphacidae</taxon>
        <taxon>Criomorphinae</taxon>
        <taxon>Laodelphax</taxon>
    </lineage>
</organism>
<keyword evidence="15 17" id="KW-0234">DNA repair</keyword>
<evidence type="ECO:0000256" key="18">
    <source>
        <dbReference type="SAM" id="MobiDB-lite"/>
    </source>
</evidence>
<dbReference type="SMART" id="SM00485">
    <property type="entry name" value="XPGN"/>
    <property type="match status" value="1"/>
</dbReference>
<evidence type="ECO:0000256" key="10">
    <source>
        <dbReference type="ARBA" id="ARBA00022801"/>
    </source>
</evidence>
<evidence type="ECO:0000256" key="4">
    <source>
        <dbReference type="ARBA" id="ARBA00022553"/>
    </source>
</evidence>
<feature type="compositionally biased region" description="Polar residues" evidence="18">
    <location>
        <begin position="698"/>
        <end position="719"/>
    </location>
</feature>
<dbReference type="AlphaFoldDB" id="A0A482WMW9"/>
<dbReference type="SMART" id="SM00484">
    <property type="entry name" value="XPGI"/>
    <property type="match status" value="1"/>
</dbReference>
<comment type="caution">
    <text evidence="21">The sequence shown here is derived from an EMBL/GenBank/DDBJ whole genome shotgun (WGS) entry which is preliminary data.</text>
</comment>
<dbReference type="InterPro" id="IPR037315">
    <property type="entry name" value="EXO1_H3TH"/>
</dbReference>
<dbReference type="GO" id="GO:0003677">
    <property type="term" value="F:DNA binding"/>
    <property type="evidence" value="ECO:0007669"/>
    <property type="project" value="UniProtKB-UniRule"/>
</dbReference>
<dbReference type="GO" id="GO:0005634">
    <property type="term" value="C:nucleus"/>
    <property type="evidence" value="ECO:0007669"/>
    <property type="project" value="UniProtKB-SubCell"/>
</dbReference>
<evidence type="ECO:0000313" key="21">
    <source>
        <dbReference type="EMBL" id="RZF34905.1"/>
    </source>
</evidence>
<evidence type="ECO:0000256" key="13">
    <source>
        <dbReference type="ARBA" id="ARBA00022881"/>
    </source>
</evidence>
<keyword evidence="7" id="KW-0255">Endonuclease</keyword>
<keyword evidence="13 17" id="KW-0267">Excision nuclease</keyword>
<dbReference type="InterPro" id="IPR044752">
    <property type="entry name" value="PIN-like_EXO1"/>
</dbReference>
<feature type="compositionally biased region" description="Low complexity" evidence="18">
    <location>
        <begin position="914"/>
        <end position="926"/>
    </location>
</feature>
<dbReference type="InterPro" id="IPR006086">
    <property type="entry name" value="XPG-I_dom"/>
</dbReference>
<dbReference type="Proteomes" id="UP000291343">
    <property type="component" value="Unassembled WGS sequence"/>
</dbReference>
<keyword evidence="9 17" id="KW-0228">DNA excision</keyword>
<keyword evidence="6 17" id="KW-0479">Metal-binding</keyword>
<dbReference type="CDD" id="cd09857">
    <property type="entry name" value="PIN_EXO1"/>
    <property type="match status" value="1"/>
</dbReference>
<dbReference type="SMR" id="A0A482WMW9"/>
<feature type="domain" description="XPG N-terminal" evidence="20">
    <location>
        <begin position="1"/>
        <end position="99"/>
    </location>
</feature>
<dbReference type="InterPro" id="IPR006084">
    <property type="entry name" value="XPG/Rad2"/>
</dbReference>
<evidence type="ECO:0000256" key="12">
    <source>
        <dbReference type="ARBA" id="ARBA00022842"/>
    </source>
</evidence>
<dbReference type="FunCoup" id="A0A482WMW9">
    <property type="interactions" value="801"/>
</dbReference>
<feature type="region of interest" description="Disordered" evidence="18">
    <location>
        <begin position="784"/>
        <end position="939"/>
    </location>
</feature>
<feature type="compositionally biased region" description="Basic residues" evidence="18">
    <location>
        <begin position="562"/>
        <end position="580"/>
    </location>
</feature>
<evidence type="ECO:0000256" key="9">
    <source>
        <dbReference type="ARBA" id="ARBA00022769"/>
    </source>
</evidence>
<feature type="compositionally biased region" description="Polar residues" evidence="18">
    <location>
        <begin position="741"/>
        <end position="768"/>
    </location>
</feature>
<evidence type="ECO:0000256" key="8">
    <source>
        <dbReference type="ARBA" id="ARBA00022763"/>
    </source>
</evidence>
<dbReference type="Pfam" id="PF00867">
    <property type="entry name" value="XPG_I"/>
    <property type="match status" value="1"/>
</dbReference>
<keyword evidence="10 17" id="KW-0378">Hydrolase</keyword>
<dbReference type="SUPFAM" id="SSF47807">
    <property type="entry name" value="5' to 3' exonuclease, C-terminal subdomain"/>
    <property type="match status" value="1"/>
</dbReference>
<dbReference type="InterPro" id="IPR006085">
    <property type="entry name" value="XPG_DNA_repair_N"/>
</dbReference>
<evidence type="ECO:0000313" key="22">
    <source>
        <dbReference type="Proteomes" id="UP000291343"/>
    </source>
</evidence>
<dbReference type="FunFam" id="3.40.50.1010:FF:000002">
    <property type="entry name" value="Exonuclease 1, putative"/>
    <property type="match status" value="1"/>
</dbReference>
<keyword evidence="14 17" id="KW-0238">DNA-binding</keyword>
<dbReference type="OrthoDB" id="26491at2759"/>
<evidence type="ECO:0000259" key="19">
    <source>
        <dbReference type="SMART" id="SM00484"/>
    </source>
</evidence>
<keyword evidence="11 17" id="KW-0269">Exonuclease</keyword>
<proteinExistence type="inferred from homology"/>
<evidence type="ECO:0000256" key="3">
    <source>
        <dbReference type="ARBA" id="ARBA00020324"/>
    </source>
</evidence>
<sequence length="939" mass="105175">MGIQGLIPFLEKTSRPINISEFSGCTVAIDAYCWLHKGAFSCAEKLARGEKCDAYVYYCMKYINMLLSHNIKPIMVFDGQHLPAKAATEKKRRENRELNRRRAAELLREDKPNEARSFIRRCVDITHAMAVELMHACRDAGVDCITAPYEADAQLAYLNLSGIAHIVITEDSDLILFGCKKVVFKLDPNGGGLLVEQEKLHLSMKSRPENYSFEKFRRMCILSGCDYLPSLPGIGLTKACRYITRTMDPDIERALPRMSSYLNMPQLVVSKDYIKNFIHAEAMFKHQPVFDPIQRKVVPLTPLDENTPKLHLPEPIPDDQAYQLALGNLDPFTLKVVANWNPDNCHDTRKKWGTTKQASHPSIWASNYQITEPKFRPVKARPPSSTAGKRITQDPNIQLETSNLIDDKDFENILFDFDEDKEIATQPFKKVCLSTEKESADKNGMEVEEKEDELRKSPILSRKHSVESKLFSKQFKKQRNTVVDEKVTVQSRYFNSSPSTLKTNGNSAQKQSVNETKSGNDEKDTLRDISNVDEVMKRSSPKTTNESQVDAEKMTTIENSPTRKHRKTLASPGKRSKKSVTVRNSLFTELSMEDKNANDKEKEKDDDKDNDSGVSCPSSFELDNVEECSQSSAKNVSSVSTFNWKQKFHEKFGFKSSGGADKVLSCSKAVNSGFQRPSPCQNEAEIGKRQTKADRDYQSPSFCKTNAETIQTPLSSQSPAFCKTDADIRNPQTPLRECDDNAQQKTPAPVSRRSNPFKMNSSQKSAMNSIPKFNLLRDRIPDCEMDQEIKDQISILSTPAKPKPPMCEQETPNQKQEKDPFASHNSDKSPSESIKSDKGLFETIKSEKSPFGSNKQEKSPFGSGKTGRSTFGSSKPDKSPFGSCKAGGSSKQSSSTVKGKCRSVGLGRKSTTPNSSGNSSQRSLLSMFALQPKPKLECK</sequence>
<feature type="region of interest" description="Disordered" evidence="18">
    <location>
        <begin position="495"/>
        <end position="619"/>
    </location>
</feature>
<feature type="region of interest" description="Disordered" evidence="18">
    <location>
        <begin position="436"/>
        <end position="460"/>
    </location>
</feature>
<feature type="compositionally biased region" description="Basic and acidic residues" evidence="18">
    <location>
        <begin position="815"/>
        <end position="848"/>
    </location>
</feature>
<dbReference type="InterPro" id="IPR008918">
    <property type="entry name" value="HhH2"/>
</dbReference>
<feature type="region of interest" description="Disordered" evidence="18">
    <location>
        <begin position="671"/>
        <end position="771"/>
    </location>
</feature>
<accession>A0A482WMW9</accession>
<protein>
    <recommendedName>
        <fullName evidence="3 17">Exonuclease 1</fullName>
        <ecNumber evidence="17">3.1.-.-</ecNumber>
    </recommendedName>
</protein>
<dbReference type="PANTHER" id="PTHR11081">
    <property type="entry name" value="FLAP ENDONUCLEASE FAMILY MEMBER"/>
    <property type="match status" value="1"/>
</dbReference>
<feature type="compositionally biased region" description="Basic and acidic residues" evidence="18">
    <location>
        <begin position="436"/>
        <end position="456"/>
    </location>
</feature>
<feature type="compositionally biased region" description="Basic and acidic residues" evidence="18">
    <location>
        <begin position="685"/>
        <end position="697"/>
    </location>
</feature>
<dbReference type="FunFam" id="1.10.150.20:FF:000011">
    <property type="entry name" value="exonuclease 1"/>
    <property type="match status" value="1"/>
</dbReference>
<dbReference type="PROSITE" id="PS00842">
    <property type="entry name" value="XPG_2"/>
    <property type="match status" value="1"/>
</dbReference>
<evidence type="ECO:0000256" key="14">
    <source>
        <dbReference type="ARBA" id="ARBA00023125"/>
    </source>
</evidence>
<evidence type="ECO:0000256" key="16">
    <source>
        <dbReference type="ARBA" id="ARBA00023242"/>
    </source>
</evidence>
<comment type="similarity">
    <text evidence="2 17">Belongs to the XPG/RAD2 endonuclease family. EXO1 subfamily.</text>
</comment>
<feature type="compositionally biased region" description="Basic and acidic residues" evidence="18">
    <location>
        <begin position="592"/>
        <end position="611"/>
    </location>
</feature>
<evidence type="ECO:0000256" key="7">
    <source>
        <dbReference type="ARBA" id="ARBA00022759"/>
    </source>
</evidence>
<feature type="domain" description="XPG-I" evidence="19">
    <location>
        <begin position="138"/>
        <end position="211"/>
    </location>
</feature>
<dbReference type="GO" id="GO:0006298">
    <property type="term" value="P:mismatch repair"/>
    <property type="evidence" value="ECO:0007669"/>
    <property type="project" value="TreeGrafter"/>
</dbReference>
<dbReference type="GO" id="GO:0035312">
    <property type="term" value="F:5'-3' DNA exonuclease activity"/>
    <property type="evidence" value="ECO:0007669"/>
    <property type="project" value="UniProtKB-UniRule"/>
</dbReference>
<dbReference type="GO" id="GO:0017108">
    <property type="term" value="F:5'-flap endonuclease activity"/>
    <property type="evidence" value="ECO:0007669"/>
    <property type="project" value="TreeGrafter"/>
</dbReference>
<gene>
    <name evidence="21" type="ORF">LSTR_LSTR012902</name>
</gene>
<dbReference type="Pfam" id="PF00752">
    <property type="entry name" value="XPG_N"/>
    <property type="match status" value="1"/>
</dbReference>
<dbReference type="InterPro" id="IPR036279">
    <property type="entry name" value="5-3_exonuclease_C_sf"/>
</dbReference>